<dbReference type="PANTHER" id="PTHR31088">
    <property type="entry name" value="MEMBRANE-ASSOCIATED PROTEIN VIPP1, CHLOROPLASTIC"/>
    <property type="match status" value="1"/>
</dbReference>
<protein>
    <submittedName>
        <fullName evidence="3">Phage shock protein A (PspA) family protein</fullName>
    </submittedName>
</protein>
<proteinExistence type="inferred from homology"/>
<dbReference type="EMBL" id="FRAH01000019">
    <property type="protein sequence ID" value="SHK20261.1"/>
    <property type="molecule type" value="Genomic_DNA"/>
</dbReference>
<dbReference type="InterPro" id="IPR007157">
    <property type="entry name" value="PspA_VIPP1"/>
</dbReference>
<dbReference type="Proteomes" id="UP000183975">
    <property type="component" value="Unassembled WGS sequence"/>
</dbReference>
<dbReference type="Pfam" id="PF04012">
    <property type="entry name" value="PspA_IM30"/>
    <property type="match status" value="1"/>
</dbReference>
<dbReference type="RefSeq" id="WP_072850322.1">
    <property type="nucleotide sequence ID" value="NZ_FRAH01000019.1"/>
</dbReference>
<dbReference type="OrthoDB" id="9779630at2"/>
<name>A0A1M6QJ45_9FIRM</name>
<sequence length="226" mass="24586">MAGILSRFKTIMEANINALLDKAEDPVKMADQLARDLEKDLGEVKAETVSVMAEEKRAKRAYDEGVAEVEKLQRYAEKAVLAGNDADAKVFLSEKAAKAANLESLKGAWDLAAANAAKMREMHDKLTEQLKQVEDRKAAIRAKAAMVKSQQKANEIKSDLGGSSLAAFDALEEKLNRKLDEAEAAAELNTKKDDMADLMAKYDDDATVQDSGVEDELAALKAKLGK</sequence>
<keyword evidence="4" id="KW-1185">Reference proteome</keyword>
<reference evidence="3 4" key="1">
    <citation type="submission" date="2016-11" db="EMBL/GenBank/DDBJ databases">
        <authorList>
            <person name="Jaros S."/>
            <person name="Januszkiewicz K."/>
            <person name="Wedrychowicz H."/>
        </authorList>
    </citation>
    <scope>NUCLEOTIDE SEQUENCE [LARGE SCALE GENOMIC DNA]</scope>
    <source>
        <strain evidence="3 4">DSM 14214</strain>
    </source>
</reference>
<organism evidence="3 4">
    <name type="scientific">Anaerotignum lactatifermentans DSM 14214</name>
    <dbReference type="NCBI Taxonomy" id="1121323"/>
    <lineage>
        <taxon>Bacteria</taxon>
        <taxon>Bacillati</taxon>
        <taxon>Bacillota</taxon>
        <taxon>Clostridia</taxon>
        <taxon>Lachnospirales</taxon>
        <taxon>Anaerotignaceae</taxon>
        <taxon>Anaerotignum</taxon>
    </lineage>
</organism>
<feature type="coiled-coil region" evidence="2">
    <location>
        <begin position="116"/>
        <end position="192"/>
    </location>
</feature>
<accession>A0A1M6QJ45</accession>
<evidence type="ECO:0000256" key="2">
    <source>
        <dbReference type="SAM" id="Coils"/>
    </source>
</evidence>
<dbReference type="AlphaFoldDB" id="A0A1M6QJ45"/>
<evidence type="ECO:0000313" key="3">
    <source>
        <dbReference type="EMBL" id="SHK20261.1"/>
    </source>
</evidence>
<dbReference type="PANTHER" id="PTHR31088:SF6">
    <property type="entry name" value="PHAGE SHOCK PROTEIN A"/>
    <property type="match status" value="1"/>
</dbReference>
<evidence type="ECO:0000313" key="4">
    <source>
        <dbReference type="Proteomes" id="UP000183975"/>
    </source>
</evidence>
<comment type="similarity">
    <text evidence="1">Belongs to the PspA/Vipp/IM30 family.</text>
</comment>
<evidence type="ECO:0000256" key="1">
    <source>
        <dbReference type="ARBA" id="ARBA00043985"/>
    </source>
</evidence>
<gene>
    <name evidence="3" type="ORF">SAMN02745138_01331</name>
</gene>
<keyword evidence="2" id="KW-0175">Coiled coil</keyword>